<gene>
    <name evidence="2" type="ORF">FISHEDRAFT_63510</name>
</gene>
<name>A0A0D7ANE8_9AGAR</name>
<dbReference type="AlphaFoldDB" id="A0A0D7ANE8"/>
<keyword evidence="3" id="KW-1185">Reference proteome</keyword>
<evidence type="ECO:0000313" key="3">
    <source>
        <dbReference type="Proteomes" id="UP000054144"/>
    </source>
</evidence>
<feature type="region of interest" description="Disordered" evidence="1">
    <location>
        <begin position="13"/>
        <end position="56"/>
    </location>
</feature>
<dbReference type="Proteomes" id="UP000054144">
    <property type="component" value="Unassembled WGS sequence"/>
</dbReference>
<accession>A0A0D7ANE8</accession>
<feature type="region of interest" description="Disordered" evidence="1">
    <location>
        <begin position="111"/>
        <end position="139"/>
    </location>
</feature>
<reference evidence="2 3" key="1">
    <citation type="journal article" date="2015" name="Fungal Genet. Biol.">
        <title>Evolution of novel wood decay mechanisms in Agaricales revealed by the genome sequences of Fistulina hepatica and Cylindrobasidium torrendii.</title>
        <authorList>
            <person name="Floudas D."/>
            <person name="Held B.W."/>
            <person name="Riley R."/>
            <person name="Nagy L.G."/>
            <person name="Koehler G."/>
            <person name="Ransdell A.S."/>
            <person name="Younus H."/>
            <person name="Chow J."/>
            <person name="Chiniquy J."/>
            <person name="Lipzen A."/>
            <person name="Tritt A."/>
            <person name="Sun H."/>
            <person name="Haridas S."/>
            <person name="LaButti K."/>
            <person name="Ohm R.A."/>
            <person name="Kues U."/>
            <person name="Blanchette R.A."/>
            <person name="Grigoriev I.V."/>
            <person name="Minto R.E."/>
            <person name="Hibbett D.S."/>
        </authorList>
    </citation>
    <scope>NUCLEOTIDE SEQUENCE [LARGE SCALE GENOMIC DNA]</scope>
    <source>
        <strain evidence="2 3">ATCC 64428</strain>
    </source>
</reference>
<dbReference type="EMBL" id="KN881628">
    <property type="protein sequence ID" value="KIY53117.1"/>
    <property type="molecule type" value="Genomic_DNA"/>
</dbReference>
<proteinExistence type="predicted"/>
<evidence type="ECO:0000313" key="2">
    <source>
        <dbReference type="EMBL" id="KIY53117.1"/>
    </source>
</evidence>
<protein>
    <submittedName>
        <fullName evidence="2">Uncharacterized protein</fullName>
    </submittedName>
</protein>
<dbReference type="OrthoDB" id="2562444at2759"/>
<organism evidence="2 3">
    <name type="scientific">Fistulina hepatica ATCC 64428</name>
    <dbReference type="NCBI Taxonomy" id="1128425"/>
    <lineage>
        <taxon>Eukaryota</taxon>
        <taxon>Fungi</taxon>
        <taxon>Dikarya</taxon>
        <taxon>Basidiomycota</taxon>
        <taxon>Agaricomycotina</taxon>
        <taxon>Agaricomycetes</taxon>
        <taxon>Agaricomycetidae</taxon>
        <taxon>Agaricales</taxon>
        <taxon>Fistulinaceae</taxon>
        <taxon>Fistulina</taxon>
    </lineage>
</organism>
<feature type="compositionally biased region" description="Pro residues" evidence="1">
    <location>
        <begin position="124"/>
        <end position="135"/>
    </location>
</feature>
<evidence type="ECO:0000256" key="1">
    <source>
        <dbReference type="SAM" id="MobiDB-lite"/>
    </source>
</evidence>
<sequence length="410" mass="45781">MFQPPIEEVVLEGEDQSEQAAFDNMEQDAPTPRGHSQALSVVQSHGGYADECDDSPGQQLLEQELYKLRVKASSSVQGGLTHAPSQLSNPASYEVVPDTQEIEEEMHVAGLPTIPDTNGDAAPEDPPSPPLPPVPVDDDAQDQQLGALWNQNAMYNGDLPPWQLVHKRLLGWAMVWPLSEIDAALNSTTRGHQVDEVALSIWSTQTYKRYVRSRLMDVPPSRVDRLFVPPNIADAINTAVYNGRHGDASSMLRDLWTSFGLDGMPRLLIVLAKHRHDESHWVVHRFSLPEGGLSTYDSFPQKTLPDGRPLGWWFAIRTAWPNAIYPSPDHLVQKMIRLHRPMQLPIDNSVAAAGIWRNVLMGSRGERSVDLERVRDLINTEVKNLRMRKTMGKLAIAAPRPTWQGMNDMA</sequence>